<dbReference type="GO" id="GO:0005634">
    <property type="term" value="C:nucleus"/>
    <property type="evidence" value="ECO:0007669"/>
    <property type="project" value="UniProtKB-SubCell"/>
</dbReference>
<dbReference type="Ensembl" id="ENSBJAT00000001392.1">
    <property type="protein sequence ID" value="ENSBJAP00000001363.1"/>
    <property type="gene ID" value="ENSBJAG00000001022.1"/>
</dbReference>
<name>A0A8B9YZZ4_9AVES</name>
<proteinExistence type="predicted"/>
<evidence type="ECO:0000256" key="1">
    <source>
        <dbReference type="ARBA" id="ARBA00004123"/>
    </source>
</evidence>
<dbReference type="InterPro" id="IPR050255">
    <property type="entry name" value="POU_domain_TF"/>
</dbReference>
<reference evidence="9" key="2">
    <citation type="submission" date="2025-09" db="UniProtKB">
        <authorList>
            <consortium name="Ensembl"/>
        </authorList>
    </citation>
    <scope>IDENTIFICATION</scope>
</reference>
<dbReference type="PANTHER" id="PTHR11636:SF125">
    <property type="entry name" value="POU DOMAIN, CLASS 3, TRANSCRIPTION FACTOR 3"/>
    <property type="match status" value="1"/>
</dbReference>
<feature type="region of interest" description="Disordered" evidence="7">
    <location>
        <begin position="79"/>
        <end position="100"/>
    </location>
</feature>
<dbReference type="PROSITE" id="PS00035">
    <property type="entry name" value="POU_1"/>
    <property type="match status" value="1"/>
</dbReference>
<dbReference type="InterPro" id="IPR010982">
    <property type="entry name" value="Lambda_DNA-bd_dom_sf"/>
</dbReference>
<dbReference type="InterPro" id="IPR000327">
    <property type="entry name" value="POU_dom"/>
</dbReference>
<organism evidence="9 10">
    <name type="scientific">Buteo japonicus</name>
    <dbReference type="NCBI Taxonomy" id="224669"/>
    <lineage>
        <taxon>Eukaryota</taxon>
        <taxon>Metazoa</taxon>
        <taxon>Chordata</taxon>
        <taxon>Craniata</taxon>
        <taxon>Vertebrata</taxon>
        <taxon>Euteleostomi</taxon>
        <taxon>Archelosauria</taxon>
        <taxon>Archosauria</taxon>
        <taxon>Dinosauria</taxon>
        <taxon>Saurischia</taxon>
        <taxon>Theropoda</taxon>
        <taxon>Coelurosauria</taxon>
        <taxon>Aves</taxon>
        <taxon>Neognathae</taxon>
        <taxon>Neoaves</taxon>
        <taxon>Telluraves</taxon>
        <taxon>Accipitrimorphae</taxon>
        <taxon>Accipitriformes</taxon>
        <taxon>Accipitridae</taxon>
        <taxon>Accipitrinae</taxon>
        <taxon>Buteo</taxon>
    </lineage>
</organism>
<evidence type="ECO:0000256" key="6">
    <source>
        <dbReference type="ARBA" id="ARBA00023242"/>
    </source>
</evidence>
<dbReference type="PANTHER" id="PTHR11636">
    <property type="entry name" value="POU DOMAIN"/>
    <property type="match status" value="1"/>
</dbReference>
<sequence length="100" mass="10725">GKRLQNLEQFAKDLKHKRIMLGFTQADVGLALGTLYGKGPVRVLISPPHPGGRERPGRGMEHLSNGDFCSLTTCKGGGEHQPQGSWGSQALLSTQTGRVC</sequence>
<evidence type="ECO:0000256" key="4">
    <source>
        <dbReference type="ARBA" id="ARBA00023155"/>
    </source>
</evidence>
<protein>
    <recommendedName>
        <fullName evidence="8">POU-specific domain-containing protein</fullName>
    </recommendedName>
</protein>
<evidence type="ECO:0000313" key="9">
    <source>
        <dbReference type="Ensembl" id="ENSBJAP00000001363.1"/>
    </source>
</evidence>
<keyword evidence="2" id="KW-0805">Transcription regulation</keyword>
<keyword evidence="5" id="KW-0804">Transcription</keyword>
<evidence type="ECO:0000313" key="10">
    <source>
        <dbReference type="Proteomes" id="UP000694555"/>
    </source>
</evidence>
<feature type="domain" description="POU-specific" evidence="8">
    <location>
        <begin position="1"/>
        <end position="38"/>
    </location>
</feature>
<evidence type="ECO:0000256" key="2">
    <source>
        <dbReference type="ARBA" id="ARBA00023015"/>
    </source>
</evidence>
<comment type="subcellular location">
    <subcellularLocation>
        <location evidence="1">Nucleus</location>
    </subcellularLocation>
</comment>
<dbReference type="GO" id="GO:0000981">
    <property type="term" value="F:DNA-binding transcription factor activity, RNA polymerase II-specific"/>
    <property type="evidence" value="ECO:0007669"/>
    <property type="project" value="TreeGrafter"/>
</dbReference>
<evidence type="ECO:0000259" key="8">
    <source>
        <dbReference type="PROSITE" id="PS51179"/>
    </source>
</evidence>
<dbReference type="GO" id="GO:0000978">
    <property type="term" value="F:RNA polymerase II cis-regulatory region sequence-specific DNA binding"/>
    <property type="evidence" value="ECO:0007669"/>
    <property type="project" value="TreeGrafter"/>
</dbReference>
<keyword evidence="3" id="KW-0238">DNA-binding</keyword>
<keyword evidence="4" id="KW-0371">Homeobox</keyword>
<accession>A0A8B9YZZ4</accession>
<dbReference type="Gene3D" id="1.10.260.40">
    <property type="entry name" value="lambda repressor-like DNA-binding domains"/>
    <property type="match status" value="1"/>
</dbReference>
<keyword evidence="10" id="KW-1185">Reference proteome</keyword>
<dbReference type="SUPFAM" id="SSF47413">
    <property type="entry name" value="lambda repressor-like DNA-binding domains"/>
    <property type="match status" value="1"/>
</dbReference>
<dbReference type="Proteomes" id="UP000694555">
    <property type="component" value="Unplaced"/>
</dbReference>
<keyword evidence="6" id="KW-0539">Nucleus</keyword>
<dbReference type="PROSITE" id="PS51179">
    <property type="entry name" value="POU_3"/>
    <property type="match status" value="1"/>
</dbReference>
<evidence type="ECO:0000256" key="3">
    <source>
        <dbReference type="ARBA" id="ARBA00023125"/>
    </source>
</evidence>
<dbReference type="AlphaFoldDB" id="A0A8B9YZZ4"/>
<evidence type="ECO:0000256" key="5">
    <source>
        <dbReference type="ARBA" id="ARBA00023163"/>
    </source>
</evidence>
<evidence type="ECO:0000256" key="7">
    <source>
        <dbReference type="SAM" id="MobiDB-lite"/>
    </source>
</evidence>
<feature type="compositionally biased region" description="Polar residues" evidence="7">
    <location>
        <begin position="82"/>
        <end position="100"/>
    </location>
</feature>
<reference evidence="9" key="1">
    <citation type="submission" date="2025-08" db="UniProtKB">
        <authorList>
            <consortium name="Ensembl"/>
        </authorList>
    </citation>
    <scope>IDENTIFICATION</scope>
</reference>
<dbReference type="Pfam" id="PF00157">
    <property type="entry name" value="Pou"/>
    <property type="match status" value="1"/>
</dbReference>